<dbReference type="AlphaFoldDB" id="A0A6V7H7Y8"/>
<evidence type="ECO:0000313" key="1">
    <source>
        <dbReference type="EMBL" id="CAD1474605.1"/>
    </source>
</evidence>
<feature type="non-terminal residue" evidence="1">
    <location>
        <position position="43"/>
    </location>
</feature>
<organism evidence="1 2">
    <name type="scientific">Heterotrigona itama</name>
    <dbReference type="NCBI Taxonomy" id="395501"/>
    <lineage>
        <taxon>Eukaryota</taxon>
        <taxon>Metazoa</taxon>
        <taxon>Ecdysozoa</taxon>
        <taxon>Arthropoda</taxon>
        <taxon>Hexapoda</taxon>
        <taxon>Insecta</taxon>
        <taxon>Pterygota</taxon>
        <taxon>Neoptera</taxon>
        <taxon>Endopterygota</taxon>
        <taxon>Hymenoptera</taxon>
        <taxon>Apocrita</taxon>
        <taxon>Aculeata</taxon>
        <taxon>Apoidea</taxon>
        <taxon>Anthophila</taxon>
        <taxon>Apidae</taxon>
        <taxon>Heterotrigona</taxon>
    </lineage>
</organism>
<name>A0A6V7H7Y8_9HYME</name>
<accession>A0A6V7H7Y8</accession>
<sequence length="43" mass="5258">MRWISQRKFPVSRNYIPLSSSGLRYHFKGNYTSYYLIFTTKHL</sequence>
<proteinExistence type="predicted"/>
<comment type="caution">
    <text evidence="1">The sequence shown here is derived from an EMBL/GenBank/DDBJ whole genome shotgun (WGS) entry which is preliminary data.</text>
</comment>
<reference evidence="1" key="1">
    <citation type="submission" date="2020-07" db="EMBL/GenBank/DDBJ databases">
        <authorList>
            <person name="Nazaruddin N."/>
        </authorList>
    </citation>
    <scope>NUCLEOTIDE SEQUENCE</scope>
</reference>
<dbReference type="Proteomes" id="UP000752696">
    <property type="component" value="Unassembled WGS sequence"/>
</dbReference>
<evidence type="ECO:0000313" key="2">
    <source>
        <dbReference type="Proteomes" id="UP000752696"/>
    </source>
</evidence>
<gene>
    <name evidence="1" type="ORF">MHI_LOCUS480306</name>
</gene>
<dbReference type="EMBL" id="CAJDYZ010007762">
    <property type="protein sequence ID" value="CAD1474605.1"/>
    <property type="molecule type" value="Genomic_DNA"/>
</dbReference>
<protein>
    <submittedName>
        <fullName evidence="1">Uncharacterized protein</fullName>
    </submittedName>
</protein>
<keyword evidence="2" id="KW-1185">Reference proteome</keyword>